<dbReference type="EMBL" id="CM039438">
    <property type="protein sequence ID" value="KAI4301239.1"/>
    <property type="molecule type" value="Genomic_DNA"/>
</dbReference>
<protein>
    <submittedName>
        <fullName evidence="1">Uncharacterized protein</fullName>
    </submittedName>
</protein>
<evidence type="ECO:0000313" key="2">
    <source>
        <dbReference type="Proteomes" id="UP000828941"/>
    </source>
</evidence>
<accession>A0ACB9KVJ5</accession>
<organism evidence="1 2">
    <name type="scientific">Bauhinia variegata</name>
    <name type="common">Purple orchid tree</name>
    <name type="synonym">Phanera variegata</name>
    <dbReference type="NCBI Taxonomy" id="167791"/>
    <lineage>
        <taxon>Eukaryota</taxon>
        <taxon>Viridiplantae</taxon>
        <taxon>Streptophyta</taxon>
        <taxon>Embryophyta</taxon>
        <taxon>Tracheophyta</taxon>
        <taxon>Spermatophyta</taxon>
        <taxon>Magnoliopsida</taxon>
        <taxon>eudicotyledons</taxon>
        <taxon>Gunneridae</taxon>
        <taxon>Pentapetalae</taxon>
        <taxon>rosids</taxon>
        <taxon>fabids</taxon>
        <taxon>Fabales</taxon>
        <taxon>Fabaceae</taxon>
        <taxon>Cercidoideae</taxon>
        <taxon>Cercideae</taxon>
        <taxon>Bauhiniinae</taxon>
        <taxon>Bauhinia</taxon>
    </lineage>
</organism>
<sequence>MGPTYPYRIYKIALLFPRTTSGLRDPCILLLQTLWVPNFISLLFDLGKKRTVLVVEAAALSYSLNLRTSDPYWCFTLIFCSTNRDRGVFRVVEFNTLEDQV</sequence>
<comment type="caution">
    <text evidence="1">The sequence shown here is derived from an EMBL/GenBank/DDBJ whole genome shotgun (WGS) entry which is preliminary data.</text>
</comment>
<dbReference type="Proteomes" id="UP000828941">
    <property type="component" value="Chromosome 13"/>
</dbReference>
<evidence type="ECO:0000313" key="1">
    <source>
        <dbReference type="EMBL" id="KAI4301239.1"/>
    </source>
</evidence>
<reference evidence="1 2" key="1">
    <citation type="journal article" date="2022" name="DNA Res.">
        <title>Chromosomal-level genome assembly of the orchid tree Bauhinia variegata (Leguminosae; Cercidoideae) supports the allotetraploid origin hypothesis of Bauhinia.</title>
        <authorList>
            <person name="Zhong Y."/>
            <person name="Chen Y."/>
            <person name="Zheng D."/>
            <person name="Pang J."/>
            <person name="Liu Y."/>
            <person name="Luo S."/>
            <person name="Meng S."/>
            <person name="Qian L."/>
            <person name="Wei D."/>
            <person name="Dai S."/>
            <person name="Zhou R."/>
        </authorList>
    </citation>
    <scope>NUCLEOTIDE SEQUENCE [LARGE SCALE GENOMIC DNA]</scope>
    <source>
        <strain evidence="1">BV-YZ2020</strain>
    </source>
</reference>
<name>A0ACB9KVJ5_BAUVA</name>
<proteinExistence type="predicted"/>
<keyword evidence="2" id="KW-1185">Reference proteome</keyword>
<gene>
    <name evidence="1" type="ORF">L6164_034535</name>
</gene>